<evidence type="ECO:0000256" key="5">
    <source>
        <dbReference type="ARBA" id="ARBA00022691"/>
    </source>
</evidence>
<dbReference type="SUPFAM" id="SSF81799">
    <property type="entry name" value="Putative methyltransferase TM0872, insert domain"/>
    <property type="match status" value="1"/>
</dbReference>
<evidence type="ECO:0000256" key="7">
    <source>
        <dbReference type="SAM" id="MobiDB-lite"/>
    </source>
</evidence>
<protein>
    <recommendedName>
        <fullName evidence="6">Ribosomal RNA small subunit methyltransferase H</fullName>
        <ecNumber evidence="6">2.1.1.199</ecNumber>
    </recommendedName>
    <alternativeName>
        <fullName evidence="6">16S rRNA m(4)C1402 methyltransferase</fullName>
    </alternativeName>
    <alternativeName>
        <fullName evidence="6">rRNA (cytosine-N(4)-)-methyltransferase RsmH</fullName>
    </alternativeName>
</protein>
<sequence length="333" mass="35331">MSAPEPAPLQGHVPVMLAEVLASLAPRDGATYADGTFGGGGYAAAILAAAACTLYAIDRDPEAIARGAALAARFPDRIHLLEGRFGDLLGLMQRAGIARLDGVVLDLGVSSFQLDEAARGFSFRADGPLDMRMEKAGKSASDLVNTLPESELADMLFSLGEERHARRIARAIVAARREAAITTTFRLAEIIRAVTPRDPSGIDRATRSFQALRIAVNDELGEVERGLDAAAQLLAPGGRLVVVAFHSLEDRIVKRFMAARAGRAGGASRHDPGALAGPAAPADYRLLTPRALRPGDAETTANPRARSARLRALERLPAHRLPPERLPPERDAA</sequence>
<comment type="catalytic activity">
    <reaction evidence="6">
        <text>cytidine(1402) in 16S rRNA + S-adenosyl-L-methionine = N(4)-methylcytidine(1402) in 16S rRNA + S-adenosyl-L-homocysteine + H(+)</text>
        <dbReference type="Rhea" id="RHEA:42928"/>
        <dbReference type="Rhea" id="RHEA-COMP:10286"/>
        <dbReference type="Rhea" id="RHEA-COMP:10287"/>
        <dbReference type="ChEBI" id="CHEBI:15378"/>
        <dbReference type="ChEBI" id="CHEBI:57856"/>
        <dbReference type="ChEBI" id="CHEBI:59789"/>
        <dbReference type="ChEBI" id="CHEBI:74506"/>
        <dbReference type="ChEBI" id="CHEBI:82748"/>
        <dbReference type="EC" id="2.1.1.199"/>
    </reaction>
</comment>
<dbReference type="PANTHER" id="PTHR11265">
    <property type="entry name" value="S-ADENOSYL-METHYLTRANSFERASE MRAW"/>
    <property type="match status" value="1"/>
</dbReference>
<comment type="function">
    <text evidence="6">Specifically methylates the N4 position of cytidine in position 1402 (C1402) of 16S rRNA.</text>
</comment>
<feature type="binding site" evidence="6">
    <location>
        <begin position="40"/>
        <end position="42"/>
    </location>
    <ligand>
        <name>S-adenosyl-L-methionine</name>
        <dbReference type="ChEBI" id="CHEBI:59789"/>
    </ligand>
</feature>
<comment type="subcellular location">
    <subcellularLocation>
        <location evidence="6">Cytoplasm</location>
    </subcellularLocation>
</comment>
<feature type="binding site" evidence="6">
    <location>
        <position position="85"/>
    </location>
    <ligand>
        <name>S-adenosyl-L-methionine</name>
        <dbReference type="ChEBI" id="CHEBI:59789"/>
    </ligand>
</feature>
<dbReference type="Gene3D" id="1.10.150.170">
    <property type="entry name" value="Putative methyltransferase TM0872, insert domain"/>
    <property type="match status" value="1"/>
</dbReference>
<evidence type="ECO:0000313" key="8">
    <source>
        <dbReference type="EMBL" id="MCO6419404.1"/>
    </source>
</evidence>
<keyword evidence="9" id="KW-1185">Reference proteome</keyword>
<evidence type="ECO:0000313" key="9">
    <source>
        <dbReference type="Proteomes" id="UP001523392"/>
    </source>
</evidence>
<dbReference type="Gene3D" id="3.40.50.150">
    <property type="entry name" value="Vaccinia Virus protein VP39"/>
    <property type="match status" value="1"/>
</dbReference>
<dbReference type="Pfam" id="PF01795">
    <property type="entry name" value="Methyltransf_5"/>
    <property type="match status" value="1"/>
</dbReference>
<comment type="caution">
    <text evidence="8">The sequence shown here is derived from an EMBL/GenBank/DDBJ whole genome shotgun (WGS) entry which is preliminary data.</text>
</comment>
<organism evidence="8 9">
    <name type="scientific">Siccirubricoccus soli</name>
    <dbReference type="NCBI Taxonomy" id="2899147"/>
    <lineage>
        <taxon>Bacteria</taxon>
        <taxon>Pseudomonadati</taxon>
        <taxon>Pseudomonadota</taxon>
        <taxon>Alphaproteobacteria</taxon>
        <taxon>Acetobacterales</taxon>
        <taxon>Roseomonadaceae</taxon>
        <taxon>Siccirubricoccus</taxon>
    </lineage>
</organism>
<dbReference type="RefSeq" id="WP_252956025.1">
    <property type="nucleotide sequence ID" value="NZ_JAFIRR010000190.1"/>
</dbReference>
<keyword evidence="6" id="KW-0963">Cytoplasm</keyword>
<feature type="binding site" evidence="6">
    <location>
        <position position="106"/>
    </location>
    <ligand>
        <name>S-adenosyl-L-methionine</name>
        <dbReference type="ChEBI" id="CHEBI:59789"/>
    </ligand>
</feature>
<evidence type="ECO:0000256" key="3">
    <source>
        <dbReference type="ARBA" id="ARBA00022603"/>
    </source>
</evidence>
<feature type="binding site" evidence="6">
    <location>
        <position position="113"/>
    </location>
    <ligand>
        <name>S-adenosyl-L-methionine</name>
        <dbReference type="ChEBI" id="CHEBI:59789"/>
    </ligand>
</feature>
<dbReference type="NCBIfam" id="TIGR00006">
    <property type="entry name" value="16S rRNA (cytosine(1402)-N(4))-methyltransferase RsmH"/>
    <property type="match status" value="1"/>
</dbReference>
<reference evidence="8 9" key="1">
    <citation type="submission" date="2021-12" db="EMBL/GenBank/DDBJ databases">
        <title>Siccirubricoccus leaddurans sp. nov., a high concentration Zn2+ tolerance bacterium.</title>
        <authorList>
            <person name="Cao Y."/>
        </authorList>
    </citation>
    <scope>NUCLEOTIDE SEQUENCE [LARGE SCALE GENOMIC DNA]</scope>
    <source>
        <strain evidence="8 9">KC 17139</strain>
    </source>
</reference>
<dbReference type="InterPro" id="IPR002903">
    <property type="entry name" value="RsmH"/>
</dbReference>
<evidence type="ECO:0000256" key="1">
    <source>
        <dbReference type="ARBA" id="ARBA00010396"/>
    </source>
</evidence>
<proteinExistence type="inferred from homology"/>
<dbReference type="EC" id="2.1.1.199" evidence="6"/>
<dbReference type="HAMAP" id="MF_01007">
    <property type="entry name" value="16SrRNA_methyltr_H"/>
    <property type="match status" value="1"/>
</dbReference>
<dbReference type="InterPro" id="IPR029063">
    <property type="entry name" value="SAM-dependent_MTases_sf"/>
</dbReference>
<keyword evidence="3 6" id="KW-0489">Methyltransferase</keyword>
<keyword evidence="2 6" id="KW-0698">rRNA processing</keyword>
<evidence type="ECO:0000256" key="4">
    <source>
        <dbReference type="ARBA" id="ARBA00022679"/>
    </source>
</evidence>
<dbReference type="SUPFAM" id="SSF53335">
    <property type="entry name" value="S-adenosyl-L-methionine-dependent methyltransferases"/>
    <property type="match status" value="1"/>
</dbReference>
<feature type="region of interest" description="Disordered" evidence="7">
    <location>
        <begin position="292"/>
        <end position="333"/>
    </location>
</feature>
<comment type="similarity">
    <text evidence="1 6">Belongs to the methyltransferase superfamily. RsmH family.</text>
</comment>
<keyword evidence="4 6" id="KW-0808">Transferase</keyword>
<dbReference type="PIRSF" id="PIRSF004486">
    <property type="entry name" value="MraW"/>
    <property type="match status" value="1"/>
</dbReference>
<dbReference type="EMBL" id="JAFIRR010000190">
    <property type="protein sequence ID" value="MCO6419404.1"/>
    <property type="molecule type" value="Genomic_DNA"/>
</dbReference>
<evidence type="ECO:0000256" key="2">
    <source>
        <dbReference type="ARBA" id="ARBA00022552"/>
    </source>
</evidence>
<accession>A0ABT1DBX7</accession>
<keyword evidence="5 6" id="KW-0949">S-adenosyl-L-methionine</keyword>
<name>A0ABT1DBX7_9PROT</name>
<dbReference type="GO" id="GO:0008168">
    <property type="term" value="F:methyltransferase activity"/>
    <property type="evidence" value="ECO:0007669"/>
    <property type="project" value="UniProtKB-KW"/>
</dbReference>
<dbReference type="InterPro" id="IPR023397">
    <property type="entry name" value="SAM-dep_MeTrfase_MraW_recog"/>
</dbReference>
<feature type="compositionally biased region" description="Basic and acidic residues" evidence="7">
    <location>
        <begin position="311"/>
        <end position="333"/>
    </location>
</feature>
<gene>
    <name evidence="6 8" type="primary">rsmH</name>
    <name evidence="8" type="ORF">JYK14_25050</name>
</gene>
<feature type="binding site" evidence="6">
    <location>
        <position position="58"/>
    </location>
    <ligand>
        <name>S-adenosyl-L-methionine</name>
        <dbReference type="ChEBI" id="CHEBI:59789"/>
    </ligand>
</feature>
<dbReference type="Proteomes" id="UP001523392">
    <property type="component" value="Unassembled WGS sequence"/>
</dbReference>
<dbReference type="GO" id="GO:0032259">
    <property type="term" value="P:methylation"/>
    <property type="evidence" value="ECO:0007669"/>
    <property type="project" value="UniProtKB-KW"/>
</dbReference>
<evidence type="ECO:0000256" key="6">
    <source>
        <dbReference type="HAMAP-Rule" id="MF_01007"/>
    </source>
</evidence>
<dbReference type="PANTHER" id="PTHR11265:SF0">
    <property type="entry name" value="12S RRNA N4-METHYLCYTIDINE METHYLTRANSFERASE"/>
    <property type="match status" value="1"/>
</dbReference>